<comment type="similarity">
    <text evidence="2">Belongs to the KIF-binding protein family.</text>
</comment>
<dbReference type="KEGG" id="dqu:106744749"/>
<keyword evidence="4" id="KW-0963">Cytoplasm</keyword>
<dbReference type="PANTHER" id="PTHR46321:SF1">
    <property type="entry name" value="KIF-BINDING PROTEIN"/>
    <property type="match status" value="1"/>
</dbReference>
<dbReference type="PANTHER" id="PTHR46321">
    <property type="entry name" value="KIF1-BINDING PROTEIN"/>
    <property type="match status" value="1"/>
</dbReference>
<evidence type="ECO:0000313" key="6">
    <source>
        <dbReference type="Proteomes" id="UP000515204"/>
    </source>
</evidence>
<evidence type="ECO:0000256" key="5">
    <source>
        <dbReference type="ARBA" id="ARBA00023212"/>
    </source>
</evidence>
<dbReference type="GO" id="GO:0021952">
    <property type="term" value="P:central nervous system projection neuron axonogenesis"/>
    <property type="evidence" value="ECO:0007669"/>
    <property type="project" value="TreeGrafter"/>
</dbReference>
<evidence type="ECO:0000256" key="1">
    <source>
        <dbReference type="ARBA" id="ARBA00004245"/>
    </source>
</evidence>
<dbReference type="GeneID" id="106744749"/>
<keyword evidence="5" id="KW-0206">Cytoskeleton</keyword>
<gene>
    <name evidence="7" type="primary">LOC106744749</name>
</gene>
<dbReference type="GO" id="GO:0000226">
    <property type="term" value="P:microtubule cytoskeleton organization"/>
    <property type="evidence" value="ECO:0007669"/>
    <property type="project" value="TreeGrafter"/>
</dbReference>
<name>A0A6P3XAG2_DINQU</name>
<accession>A0A6P3XAG2</accession>
<dbReference type="OrthoDB" id="7554052at2759"/>
<organism evidence="6 7">
    <name type="scientific">Dinoponera quadriceps</name>
    <name type="common">South American ant</name>
    <dbReference type="NCBI Taxonomy" id="609295"/>
    <lineage>
        <taxon>Eukaryota</taxon>
        <taxon>Metazoa</taxon>
        <taxon>Ecdysozoa</taxon>
        <taxon>Arthropoda</taxon>
        <taxon>Hexapoda</taxon>
        <taxon>Insecta</taxon>
        <taxon>Pterygota</taxon>
        <taxon>Neoptera</taxon>
        <taxon>Endopterygota</taxon>
        <taxon>Hymenoptera</taxon>
        <taxon>Apocrita</taxon>
        <taxon>Aculeata</taxon>
        <taxon>Formicoidea</taxon>
        <taxon>Formicidae</taxon>
        <taxon>Ponerinae</taxon>
        <taxon>Ponerini</taxon>
        <taxon>Dinoponera</taxon>
    </lineage>
</organism>
<protein>
    <recommendedName>
        <fullName evidence="3">KIF-binding protein</fullName>
    </recommendedName>
</protein>
<evidence type="ECO:0000256" key="4">
    <source>
        <dbReference type="ARBA" id="ARBA00022490"/>
    </source>
</evidence>
<reference evidence="7" key="1">
    <citation type="submission" date="2025-08" db="UniProtKB">
        <authorList>
            <consortium name="RefSeq"/>
        </authorList>
    </citation>
    <scope>IDENTIFICATION</scope>
</reference>
<dbReference type="InterPro" id="IPR022083">
    <property type="entry name" value="KBP"/>
</dbReference>
<dbReference type="Proteomes" id="UP000515204">
    <property type="component" value="Unplaced"/>
</dbReference>
<comment type="subcellular location">
    <subcellularLocation>
        <location evidence="1">Cytoplasm</location>
        <location evidence="1">Cytoskeleton</location>
    </subcellularLocation>
</comment>
<proteinExistence type="inferred from homology"/>
<sequence>MSAEDMSERESISVESAFVVTSEMIEIAKNAESMDISMEVFEILKSLVNIIRTVEEKLYYKNELKETRAIESKVNRLFQDIIKCKDIRYNDSVILGLAYLLIFWIYDNVIEDQLDCTEAYLVRCLELLKGKELDHIVILLVIRVLNHLGSNYLSLKKPKDSIPIFEKALQLYLAYTKGKDEYPVPFNILNMFNLEVDKSPKNLLEEVYITILEKLIETKSALISEYFLSRNNFTAARNYLIAAEWILDRLYVDRYKESNIQTLLNKKDLIHVKYNDICKKLVRYWARYGLALLRLSVEQLLQSEKKNDSFEVNDSKVESSIEFHEQFNKLTQFVDPKEYPIYYSIITDKYLTHYSDAEKVYTDVLYWLENANVYYTPDKHKVEFISIAQDISKTCKYFACYKQDTGDQIILHLKRIAILENVLEILDKHRDHNICKQIWIELAVIYSTLMDLILRSYRIDKKPMTFSPKECVIACMSNFEIYLNS</sequence>
<dbReference type="RefSeq" id="XP_014475253.1">
    <property type="nucleotide sequence ID" value="XM_014619767.1"/>
</dbReference>
<dbReference type="GO" id="GO:0005856">
    <property type="term" value="C:cytoskeleton"/>
    <property type="evidence" value="ECO:0007669"/>
    <property type="project" value="UniProtKB-SubCell"/>
</dbReference>
<evidence type="ECO:0000256" key="2">
    <source>
        <dbReference type="ARBA" id="ARBA00010305"/>
    </source>
</evidence>
<evidence type="ECO:0000256" key="3">
    <source>
        <dbReference type="ARBA" id="ARBA00016840"/>
    </source>
</evidence>
<dbReference type="AlphaFoldDB" id="A0A6P3XAG2"/>
<keyword evidence="6" id="KW-1185">Reference proteome</keyword>
<dbReference type="GO" id="GO:1990535">
    <property type="term" value="P:neuron projection maintenance"/>
    <property type="evidence" value="ECO:0007669"/>
    <property type="project" value="TreeGrafter"/>
</dbReference>
<dbReference type="Pfam" id="PF12309">
    <property type="entry name" value="KBP_C"/>
    <property type="match status" value="1"/>
</dbReference>
<evidence type="ECO:0000313" key="7">
    <source>
        <dbReference type="RefSeq" id="XP_014475253.1"/>
    </source>
</evidence>